<accession>A0A543B0U0</accession>
<protein>
    <submittedName>
        <fullName evidence="2">Uncharacterized protein</fullName>
    </submittedName>
</protein>
<sequence>MSKTTLTTDDVHHIRQGNHIRKTHRPIRHRLRRICSECGSRWRKTGCALYLWATDYLSQYSRIVLPDRPERPRHRHTPAYIKALQQATNHIRQTRNRPRPWQPDPRFT</sequence>
<keyword evidence="3" id="KW-1185">Reference proteome</keyword>
<name>A0A543B0U0_9ACTN</name>
<proteinExistence type="predicted"/>
<dbReference type="RefSeq" id="WP_142042916.1">
    <property type="nucleotide sequence ID" value="NZ_JBHTGS010000003.1"/>
</dbReference>
<comment type="caution">
    <text evidence="2">The sequence shown here is derived from an EMBL/GenBank/DDBJ whole genome shotgun (WGS) entry which is preliminary data.</text>
</comment>
<evidence type="ECO:0000313" key="3">
    <source>
        <dbReference type="Proteomes" id="UP000317043"/>
    </source>
</evidence>
<evidence type="ECO:0000256" key="1">
    <source>
        <dbReference type="SAM" id="MobiDB-lite"/>
    </source>
</evidence>
<evidence type="ECO:0000313" key="2">
    <source>
        <dbReference type="EMBL" id="TQL78457.1"/>
    </source>
</evidence>
<organism evidence="2 3">
    <name type="scientific">Stackebrandtia endophytica</name>
    <dbReference type="NCBI Taxonomy" id="1496996"/>
    <lineage>
        <taxon>Bacteria</taxon>
        <taxon>Bacillati</taxon>
        <taxon>Actinomycetota</taxon>
        <taxon>Actinomycetes</taxon>
        <taxon>Glycomycetales</taxon>
        <taxon>Glycomycetaceae</taxon>
        <taxon>Stackebrandtia</taxon>
    </lineage>
</organism>
<dbReference type="Proteomes" id="UP000317043">
    <property type="component" value="Unassembled WGS sequence"/>
</dbReference>
<gene>
    <name evidence="2" type="ORF">FB566_4045</name>
</gene>
<feature type="region of interest" description="Disordered" evidence="1">
    <location>
        <begin position="86"/>
        <end position="108"/>
    </location>
</feature>
<dbReference type="EMBL" id="VFOW01000001">
    <property type="protein sequence ID" value="TQL78457.1"/>
    <property type="molecule type" value="Genomic_DNA"/>
</dbReference>
<dbReference type="InParanoid" id="A0A543B0U0"/>
<dbReference type="AlphaFoldDB" id="A0A543B0U0"/>
<reference evidence="2 3" key="1">
    <citation type="submission" date="2019-06" db="EMBL/GenBank/DDBJ databases">
        <title>Sequencing the genomes of 1000 actinobacteria strains.</title>
        <authorList>
            <person name="Klenk H.-P."/>
        </authorList>
    </citation>
    <scope>NUCLEOTIDE SEQUENCE [LARGE SCALE GENOMIC DNA]</scope>
    <source>
        <strain evidence="2 3">DSM 45928</strain>
    </source>
</reference>